<keyword evidence="2" id="KW-1185">Reference proteome</keyword>
<dbReference type="RefSeq" id="XP_022403185.1">
    <property type="nucleotide sequence ID" value="XM_022543315.1"/>
</dbReference>
<gene>
    <name evidence="1" type="ORF">ASPGLDRAFT_23685</name>
</gene>
<evidence type="ECO:0000313" key="2">
    <source>
        <dbReference type="Proteomes" id="UP000184300"/>
    </source>
</evidence>
<sequence length="329" mass="37764">MQDIHPVDLYRIHSDDRAIYTNANDVIKHVESKLKEYVTEGGAQHIAISNVTNRSFQEFNKKREQIRPHSPRVRFFKEQKAMIIKFRDSTHATVEGMLHKAFLTRLTELGIEEEMLMSVGAATQSLPEMEIQPDLSYLPYQTRTLNECPSFVIGVGDMDCLHRLQLDMRLWLEDSCGKTRVALLMAICTESKEFLFELWQSENNTVECVQHIRVNDKANEATDAPLTLPLGLLFDRLPVLPDLTPESSISLSAQDLGKFEKDIFGNMVVNRQKWNVTRGYYPEKFKHLLDDMIEYLYSRHSCGPIGANPVIEFSAQIEDMRVVKRGTQG</sequence>
<evidence type="ECO:0000313" key="1">
    <source>
        <dbReference type="EMBL" id="OJJ86496.1"/>
    </source>
</evidence>
<dbReference type="GeneID" id="34459576"/>
<name>A0A1L9VRH2_ASPGL</name>
<protein>
    <submittedName>
        <fullName evidence="1">Uncharacterized protein</fullName>
    </submittedName>
</protein>
<dbReference type="OrthoDB" id="76567at2759"/>
<proteinExistence type="predicted"/>
<reference evidence="2" key="1">
    <citation type="journal article" date="2017" name="Genome Biol.">
        <title>Comparative genomics reveals high biological diversity and specific adaptations in the industrially and medically important fungal genus Aspergillus.</title>
        <authorList>
            <person name="de Vries R.P."/>
            <person name="Riley R."/>
            <person name="Wiebenga A."/>
            <person name="Aguilar-Osorio G."/>
            <person name="Amillis S."/>
            <person name="Uchima C.A."/>
            <person name="Anderluh G."/>
            <person name="Asadollahi M."/>
            <person name="Askin M."/>
            <person name="Barry K."/>
            <person name="Battaglia E."/>
            <person name="Bayram O."/>
            <person name="Benocci T."/>
            <person name="Braus-Stromeyer S.A."/>
            <person name="Caldana C."/>
            <person name="Canovas D."/>
            <person name="Cerqueira G.C."/>
            <person name="Chen F."/>
            <person name="Chen W."/>
            <person name="Choi C."/>
            <person name="Clum A."/>
            <person name="Dos Santos R.A."/>
            <person name="Damasio A.R."/>
            <person name="Diallinas G."/>
            <person name="Emri T."/>
            <person name="Fekete E."/>
            <person name="Flipphi M."/>
            <person name="Freyberg S."/>
            <person name="Gallo A."/>
            <person name="Gournas C."/>
            <person name="Habgood R."/>
            <person name="Hainaut M."/>
            <person name="Harispe M.L."/>
            <person name="Henrissat B."/>
            <person name="Hilden K.S."/>
            <person name="Hope R."/>
            <person name="Hossain A."/>
            <person name="Karabika E."/>
            <person name="Karaffa L."/>
            <person name="Karanyi Z."/>
            <person name="Krasevec N."/>
            <person name="Kuo A."/>
            <person name="Kusch H."/>
            <person name="LaButti K."/>
            <person name="Lagendijk E.L."/>
            <person name="Lapidus A."/>
            <person name="Levasseur A."/>
            <person name="Lindquist E."/>
            <person name="Lipzen A."/>
            <person name="Logrieco A.F."/>
            <person name="MacCabe A."/>
            <person name="Maekelae M.R."/>
            <person name="Malavazi I."/>
            <person name="Melin P."/>
            <person name="Meyer V."/>
            <person name="Mielnichuk N."/>
            <person name="Miskei M."/>
            <person name="Molnar A.P."/>
            <person name="Mule G."/>
            <person name="Ngan C.Y."/>
            <person name="Orejas M."/>
            <person name="Orosz E."/>
            <person name="Ouedraogo J.P."/>
            <person name="Overkamp K.M."/>
            <person name="Park H.-S."/>
            <person name="Perrone G."/>
            <person name="Piumi F."/>
            <person name="Punt P.J."/>
            <person name="Ram A.F."/>
            <person name="Ramon A."/>
            <person name="Rauscher S."/>
            <person name="Record E."/>
            <person name="Riano-Pachon D.M."/>
            <person name="Robert V."/>
            <person name="Roehrig J."/>
            <person name="Ruller R."/>
            <person name="Salamov A."/>
            <person name="Salih N.S."/>
            <person name="Samson R.A."/>
            <person name="Sandor E."/>
            <person name="Sanguinetti M."/>
            <person name="Schuetze T."/>
            <person name="Sepcic K."/>
            <person name="Shelest E."/>
            <person name="Sherlock G."/>
            <person name="Sophianopoulou V."/>
            <person name="Squina F.M."/>
            <person name="Sun H."/>
            <person name="Susca A."/>
            <person name="Todd R.B."/>
            <person name="Tsang A."/>
            <person name="Unkles S.E."/>
            <person name="van de Wiele N."/>
            <person name="van Rossen-Uffink D."/>
            <person name="Oliveira J.V."/>
            <person name="Vesth T.C."/>
            <person name="Visser J."/>
            <person name="Yu J.-H."/>
            <person name="Zhou M."/>
            <person name="Andersen M.R."/>
            <person name="Archer D.B."/>
            <person name="Baker S.E."/>
            <person name="Benoit I."/>
            <person name="Brakhage A.A."/>
            <person name="Braus G.H."/>
            <person name="Fischer R."/>
            <person name="Frisvad J.C."/>
            <person name="Goldman G.H."/>
            <person name="Houbraken J."/>
            <person name="Oakley B."/>
            <person name="Pocsi I."/>
            <person name="Scazzocchio C."/>
            <person name="Seiboth B."/>
            <person name="vanKuyk P.A."/>
            <person name="Wortman J."/>
            <person name="Dyer P.S."/>
            <person name="Grigoriev I.V."/>
        </authorList>
    </citation>
    <scope>NUCLEOTIDE SEQUENCE [LARGE SCALE GENOMIC DNA]</scope>
    <source>
        <strain evidence="2">CBS 516.65</strain>
    </source>
</reference>
<dbReference type="VEuPathDB" id="FungiDB:ASPGLDRAFT_23685"/>
<dbReference type="Proteomes" id="UP000184300">
    <property type="component" value="Unassembled WGS sequence"/>
</dbReference>
<dbReference type="EMBL" id="KV878892">
    <property type="protein sequence ID" value="OJJ86496.1"/>
    <property type="molecule type" value="Genomic_DNA"/>
</dbReference>
<organism evidence="1 2">
    <name type="scientific">Aspergillus glaucus CBS 516.65</name>
    <dbReference type="NCBI Taxonomy" id="1160497"/>
    <lineage>
        <taxon>Eukaryota</taxon>
        <taxon>Fungi</taxon>
        <taxon>Dikarya</taxon>
        <taxon>Ascomycota</taxon>
        <taxon>Pezizomycotina</taxon>
        <taxon>Eurotiomycetes</taxon>
        <taxon>Eurotiomycetidae</taxon>
        <taxon>Eurotiales</taxon>
        <taxon>Aspergillaceae</taxon>
        <taxon>Aspergillus</taxon>
        <taxon>Aspergillus subgen. Aspergillus</taxon>
    </lineage>
</organism>
<accession>A0A1L9VRH2</accession>
<dbReference type="AlphaFoldDB" id="A0A1L9VRH2"/>